<accession>A0A6J4VPJ8</accession>
<feature type="transmembrane region" description="Helical" evidence="2">
    <location>
        <begin position="287"/>
        <end position="311"/>
    </location>
</feature>
<feature type="transmembrane region" description="Helical" evidence="2">
    <location>
        <begin position="441"/>
        <end position="459"/>
    </location>
</feature>
<sequence length="511" mass="56241">MTIKRMILGLLTLVVIILVSTALVSSWTKPQIQSQLQLYQTNILLQAAEWQVPEGEKLGSTRNALIGEQPVKTALTQYQEVRQSAQKNLERLSAPLTPLSPESELDPKLGSAPVRRSPQQQLQSLINQLDLRLGILHASSGQAAVALQTWQGLIAQPESSELTQTAAVLSGLWSDPPRLLPDAEQQLSSSLKGWFRYQALTQLYQLQQRQDALVQLQAAEQEMARSALSRLVIVGGMPVLGSLIGIGLLIVWLVRQVTSQKPSPLSPSMVRANWPVPWERETIWQVVVLWFIAFFGISLLVVPLAVQLLGLNPATFSPRAQTLVALFSYVGLVVAGLSILYFCLRPFLPQPLSWLRINWKGNWFWWGLAGYLAALPLVIVVSLVNQRLLEEQGGANPLLEVILQSRDGVTIAVLFGMVAVLAPFFEETLFRGFLLPSLTRYLPPWGAIATSGLLFAIAHLNLSDVLPLTVLGMILGFVYLRSRNLLASMLLHSLWNSGSFLGLLILGGGLN</sequence>
<keyword evidence="4" id="KW-0378">Hydrolase</keyword>
<feature type="region of interest" description="Disordered" evidence="1">
    <location>
        <begin position="93"/>
        <end position="116"/>
    </location>
</feature>
<feature type="transmembrane region" description="Helical" evidence="2">
    <location>
        <begin position="231"/>
        <end position="254"/>
    </location>
</feature>
<keyword evidence="4" id="KW-0645">Protease</keyword>
<evidence type="ECO:0000256" key="1">
    <source>
        <dbReference type="SAM" id="MobiDB-lite"/>
    </source>
</evidence>
<keyword evidence="2" id="KW-0812">Transmembrane</keyword>
<feature type="transmembrane region" description="Helical" evidence="2">
    <location>
        <begin position="364"/>
        <end position="389"/>
    </location>
</feature>
<dbReference type="GO" id="GO:0080120">
    <property type="term" value="P:CAAX-box protein maturation"/>
    <property type="evidence" value="ECO:0007669"/>
    <property type="project" value="UniProtKB-ARBA"/>
</dbReference>
<evidence type="ECO:0000256" key="2">
    <source>
        <dbReference type="SAM" id="Phobius"/>
    </source>
</evidence>
<dbReference type="PANTHER" id="PTHR43592:SF15">
    <property type="entry name" value="CAAX AMINO TERMINAL PROTEASE FAMILY PROTEIN"/>
    <property type="match status" value="1"/>
</dbReference>
<feature type="transmembrane region" description="Helical" evidence="2">
    <location>
        <begin position="489"/>
        <end position="510"/>
    </location>
</feature>
<proteinExistence type="predicted"/>
<evidence type="ECO:0000313" key="4">
    <source>
        <dbReference type="EMBL" id="CAA9583853.1"/>
    </source>
</evidence>
<keyword evidence="2" id="KW-1133">Transmembrane helix</keyword>
<gene>
    <name evidence="4" type="ORF">AVDCRST_MAG81-3453</name>
</gene>
<dbReference type="GO" id="GO:0006508">
    <property type="term" value="P:proteolysis"/>
    <property type="evidence" value="ECO:0007669"/>
    <property type="project" value="UniProtKB-KW"/>
</dbReference>
<dbReference type="InterPro" id="IPR003675">
    <property type="entry name" value="Rce1/LyrA-like_dom"/>
</dbReference>
<evidence type="ECO:0000259" key="3">
    <source>
        <dbReference type="Pfam" id="PF02517"/>
    </source>
</evidence>
<dbReference type="EMBL" id="CADCWO010000186">
    <property type="protein sequence ID" value="CAA9583853.1"/>
    <property type="molecule type" value="Genomic_DNA"/>
</dbReference>
<feature type="domain" description="CAAX prenyl protease 2/Lysostaphin resistance protein A-like" evidence="3">
    <location>
        <begin position="411"/>
        <end position="497"/>
    </location>
</feature>
<dbReference type="Pfam" id="PF02517">
    <property type="entry name" value="Rce1-like"/>
    <property type="match status" value="1"/>
</dbReference>
<keyword evidence="2" id="KW-0472">Membrane</keyword>
<dbReference type="PANTHER" id="PTHR43592">
    <property type="entry name" value="CAAX AMINO TERMINAL PROTEASE"/>
    <property type="match status" value="1"/>
</dbReference>
<feature type="transmembrane region" description="Helical" evidence="2">
    <location>
        <begin position="409"/>
        <end position="429"/>
    </location>
</feature>
<name>A0A6J4VPJ8_9CYAN</name>
<feature type="transmembrane region" description="Helical" evidence="2">
    <location>
        <begin position="323"/>
        <end position="344"/>
    </location>
</feature>
<dbReference type="GO" id="GO:0004175">
    <property type="term" value="F:endopeptidase activity"/>
    <property type="evidence" value="ECO:0007669"/>
    <property type="project" value="UniProtKB-ARBA"/>
</dbReference>
<dbReference type="AlphaFoldDB" id="A0A6J4VPJ8"/>
<protein>
    <submittedName>
        <fullName evidence="4">Possible membrane associated protease</fullName>
    </submittedName>
</protein>
<reference evidence="4" key="1">
    <citation type="submission" date="2020-02" db="EMBL/GenBank/DDBJ databases">
        <authorList>
            <person name="Meier V. D."/>
        </authorList>
    </citation>
    <scope>NUCLEOTIDE SEQUENCE</scope>
    <source>
        <strain evidence="4">AVDCRST_MAG81</strain>
    </source>
</reference>
<organism evidence="4">
    <name type="scientific">uncultured Synechococcales cyanobacterium</name>
    <dbReference type="NCBI Taxonomy" id="1936017"/>
    <lineage>
        <taxon>Bacteria</taxon>
        <taxon>Bacillati</taxon>
        <taxon>Cyanobacteriota</taxon>
        <taxon>Cyanophyceae</taxon>
        <taxon>Synechococcales</taxon>
        <taxon>environmental samples</taxon>
    </lineage>
</organism>